<evidence type="ECO:0000256" key="4">
    <source>
        <dbReference type="ARBA" id="ARBA00022989"/>
    </source>
</evidence>
<dbReference type="GO" id="GO:0016020">
    <property type="term" value="C:membrane"/>
    <property type="evidence" value="ECO:0007669"/>
    <property type="project" value="UniProtKB-SubCell"/>
</dbReference>
<dbReference type="WBParaSite" id="ECPE_0000183001-mRNA-1">
    <property type="protein sequence ID" value="ECPE_0000183001-mRNA-1"/>
    <property type="gene ID" value="ECPE_0000183001"/>
</dbReference>
<evidence type="ECO:0000313" key="10">
    <source>
        <dbReference type="Proteomes" id="UP000272942"/>
    </source>
</evidence>
<keyword evidence="10" id="KW-1185">Reference proteome</keyword>
<organism evidence="11">
    <name type="scientific">Echinostoma caproni</name>
    <dbReference type="NCBI Taxonomy" id="27848"/>
    <lineage>
        <taxon>Eukaryota</taxon>
        <taxon>Metazoa</taxon>
        <taxon>Spiralia</taxon>
        <taxon>Lophotrochozoa</taxon>
        <taxon>Platyhelminthes</taxon>
        <taxon>Trematoda</taxon>
        <taxon>Digenea</taxon>
        <taxon>Plagiorchiida</taxon>
        <taxon>Echinostomata</taxon>
        <taxon>Echinostomatoidea</taxon>
        <taxon>Echinostomatidae</taxon>
        <taxon>Echinostoma</taxon>
    </lineage>
</organism>
<keyword evidence="5 8" id="KW-0472">Membrane</keyword>
<reference evidence="9 10" key="2">
    <citation type="submission" date="2018-11" db="EMBL/GenBank/DDBJ databases">
        <authorList>
            <consortium name="Pathogen Informatics"/>
        </authorList>
    </citation>
    <scope>NUCLEOTIDE SEQUENCE [LARGE SCALE GENOMIC DNA]</scope>
    <source>
        <strain evidence="9 10">Egypt</strain>
    </source>
</reference>
<evidence type="ECO:0000256" key="7">
    <source>
        <dbReference type="SAM" id="MobiDB-lite"/>
    </source>
</evidence>
<evidence type="ECO:0000256" key="5">
    <source>
        <dbReference type="ARBA" id="ARBA00023136"/>
    </source>
</evidence>
<protein>
    <submittedName>
        <fullName evidence="11">Ammonium_transp domain-containing protein</fullName>
    </submittedName>
</protein>
<evidence type="ECO:0000256" key="3">
    <source>
        <dbReference type="ARBA" id="ARBA00022692"/>
    </source>
</evidence>
<dbReference type="OrthoDB" id="784140at2759"/>
<keyword evidence="3 8" id="KW-0812">Transmembrane</keyword>
<name>A0A183A4E5_9TREM</name>
<dbReference type="EMBL" id="UZAN01016176">
    <property type="protein sequence ID" value="VDP47153.1"/>
    <property type="molecule type" value="Genomic_DNA"/>
</dbReference>
<dbReference type="AlphaFoldDB" id="A0A183A4E5"/>
<feature type="region of interest" description="Disordered" evidence="7">
    <location>
        <begin position="1"/>
        <end position="31"/>
    </location>
</feature>
<keyword evidence="4 8" id="KW-1133">Transmembrane helix</keyword>
<feature type="transmembrane region" description="Helical" evidence="8">
    <location>
        <begin position="41"/>
        <end position="60"/>
    </location>
</feature>
<sequence>MTGIYFWRSNPDSTRSESCTSSAGASHSNSTEQDASTVESLLVLSAGFIFLVITGFILSLDGRCFDFNLHSSYGNLTFGTHAAVNAPLITWGAFQSILALTCALIGAVYVYPGLKFGKIYLDTVNNESVPWIKRLLLHLT</sequence>
<feature type="compositionally biased region" description="Polar residues" evidence="7">
    <location>
        <begin position="10"/>
        <end position="31"/>
    </location>
</feature>
<dbReference type="Pfam" id="PF10268">
    <property type="entry name" value="Tmemb_161AB"/>
    <property type="match status" value="1"/>
</dbReference>
<reference evidence="11" key="1">
    <citation type="submission" date="2016-06" db="UniProtKB">
        <authorList>
            <consortium name="WormBaseParasite"/>
        </authorList>
    </citation>
    <scope>IDENTIFICATION</scope>
</reference>
<dbReference type="InterPro" id="IPR019395">
    <property type="entry name" value="Transmembrane_161A/B"/>
</dbReference>
<evidence type="ECO:0000313" key="9">
    <source>
        <dbReference type="EMBL" id="VDP47153.1"/>
    </source>
</evidence>
<comment type="subcellular location">
    <subcellularLocation>
        <location evidence="1">Membrane</location>
        <topology evidence="1">Multi-pass membrane protein</topology>
    </subcellularLocation>
</comment>
<comment type="similarity">
    <text evidence="2">Belongs to the TMEM161 family.</text>
</comment>
<dbReference type="PANTHER" id="PTHR13624">
    <property type="entry name" value="RE42071P"/>
    <property type="match status" value="1"/>
</dbReference>
<dbReference type="PANTHER" id="PTHR13624:SF6">
    <property type="entry name" value="EMEI"/>
    <property type="match status" value="1"/>
</dbReference>
<gene>
    <name evidence="9" type="ORF">ECPE_LOCUS1830</name>
</gene>
<accession>A0A183A4E5</accession>
<proteinExistence type="inferred from homology"/>
<evidence type="ECO:0000256" key="1">
    <source>
        <dbReference type="ARBA" id="ARBA00004141"/>
    </source>
</evidence>
<dbReference type="Proteomes" id="UP000272942">
    <property type="component" value="Unassembled WGS sequence"/>
</dbReference>
<evidence type="ECO:0000256" key="8">
    <source>
        <dbReference type="SAM" id="Phobius"/>
    </source>
</evidence>
<keyword evidence="6" id="KW-0325">Glycoprotein</keyword>
<evidence type="ECO:0000256" key="2">
    <source>
        <dbReference type="ARBA" id="ARBA00009706"/>
    </source>
</evidence>
<evidence type="ECO:0000256" key="6">
    <source>
        <dbReference type="ARBA" id="ARBA00023180"/>
    </source>
</evidence>
<evidence type="ECO:0000313" key="11">
    <source>
        <dbReference type="WBParaSite" id="ECPE_0000183001-mRNA-1"/>
    </source>
</evidence>
<feature type="transmembrane region" description="Helical" evidence="8">
    <location>
        <begin position="88"/>
        <end position="111"/>
    </location>
</feature>